<dbReference type="PANTHER" id="PTHR36435:SF1">
    <property type="entry name" value="CAAX AMINO TERMINAL PROTEASE FAMILY PROTEIN"/>
    <property type="match status" value="1"/>
</dbReference>
<feature type="transmembrane region" description="Helical" evidence="1">
    <location>
        <begin position="179"/>
        <end position="198"/>
    </location>
</feature>
<dbReference type="GO" id="GO:0006508">
    <property type="term" value="P:proteolysis"/>
    <property type="evidence" value="ECO:0007669"/>
    <property type="project" value="UniProtKB-KW"/>
</dbReference>
<dbReference type="EMBL" id="JAGGLT010000015">
    <property type="protein sequence ID" value="MBP2072009.1"/>
    <property type="molecule type" value="Genomic_DNA"/>
</dbReference>
<keyword evidence="4" id="KW-1185">Reference proteome</keyword>
<keyword evidence="3" id="KW-0378">Hydrolase</keyword>
<evidence type="ECO:0000313" key="3">
    <source>
        <dbReference type="EMBL" id="MBP2072009.1"/>
    </source>
</evidence>
<accession>A0ABS4NEB7</accession>
<evidence type="ECO:0000259" key="2">
    <source>
        <dbReference type="Pfam" id="PF02517"/>
    </source>
</evidence>
<keyword evidence="1" id="KW-0472">Membrane</keyword>
<feature type="transmembrane region" description="Helical" evidence="1">
    <location>
        <begin position="242"/>
        <end position="260"/>
    </location>
</feature>
<proteinExistence type="predicted"/>
<name>A0ABS4NEB7_9THEO</name>
<dbReference type="Pfam" id="PF02517">
    <property type="entry name" value="Rce1-like"/>
    <property type="match status" value="1"/>
</dbReference>
<feature type="transmembrane region" description="Helical" evidence="1">
    <location>
        <begin position="153"/>
        <end position="173"/>
    </location>
</feature>
<feature type="transmembrane region" description="Helical" evidence="1">
    <location>
        <begin position="205"/>
        <end position="222"/>
    </location>
</feature>
<protein>
    <submittedName>
        <fullName evidence="3">Membrane protease YdiL (CAAX protease family)</fullName>
    </submittedName>
</protein>
<dbReference type="Proteomes" id="UP001166402">
    <property type="component" value="Unassembled WGS sequence"/>
</dbReference>
<keyword evidence="1" id="KW-0812">Transmembrane</keyword>
<keyword evidence="3" id="KW-0645">Protease</keyword>
<feature type="transmembrane region" description="Helical" evidence="1">
    <location>
        <begin position="114"/>
        <end position="133"/>
    </location>
</feature>
<comment type="caution">
    <text evidence="3">The sequence shown here is derived from an EMBL/GenBank/DDBJ whole genome shotgun (WGS) entry which is preliminary data.</text>
</comment>
<dbReference type="InterPro" id="IPR052710">
    <property type="entry name" value="CAAX_protease"/>
</dbReference>
<evidence type="ECO:0000313" key="4">
    <source>
        <dbReference type="Proteomes" id="UP001166402"/>
    </source>
</evidence>
<reference evidence="3" key="1">
    <citation type="submission" date="2021-03" db="EMBL/GenBank/DDBJ databases">
        <title>Genomic Encyclopedia of Type Strains, Phase IV (KMG-IV): sequencing the most valuable type-strain genomes for metagenomic binning, comparative biology and taxonomic classification.</title>
        <authorList>
            <person name="Goeker M."/>
        </authorList>
    </citation>
    <scope>NUCLEOTIDE SEQUENCE</scope>
    <source>
        <strain evidence="3">DSM 101588</strain>
    </source>
</reference>
<feature type="transmembrane region" description="Helical" evidence="1">
    <location>
        <begin position="7"/>
        <end position="26"/>
    </location>
</feature>
<keyword evidence="1" id="KW-1133">Transmembrane helix</keyword>
<sequence length="330" mass="37729">MDRFRIYIFRYPIGFSVIILIISTVFTEIRLEPYFTSFMDMQSAAYVTMTIEQGLFSILLVALIRGLGLMKCAGFTKPKEWKQLWLLWPILVLTILNGTPLFDGTLIIDTSKHGLIILYILLNLSVGFWEEILCRGTTLTVMLQKWGHTKKGIYLSVIASSLLFGLLHITNFIAGRSTFLTTAVQITYSTFFGVFFSACLLRNNSIWPTIITHAIFDTFGNLNEIALGGNFGEVHQTTFESAITTIAVTLLLFVYSLFIFRKVKPVNKGIEEKIYTLSLVKCRENWKLIQDEFLAEHLFADNGERRWTVEKKSNPVSEWSSSLKSLLYYD</sequence>
<feature type="transmembrane region" description="Helical" evidence="1">
    <location>
        <begin position="84"/>
        <end position="102"/>
    </location>
</feature>
<dbReference type="PANTHER" id="PTHR36435">
    <property type="entry name" value="SLR1288 PROTEIN"/>
    <property type="match status" value="1"/>
</dbReference>
<dbReference type="InterPro" id="IPR003675">
    <property type="entry name" value="Rce1/LyrA-like_dom"/>
</dbReference>
<evidence type="ECO:0000256" key="1">
    <source>
        <dbReference type="SAM" id="Phobius"/>
    </source>
</evidence>
<feature type="transmembrane region" description="Helical" evidence="1">
    <location>
        <begin position="46"/>
        <end position="64"/>
    </location>
</feature>
<feature type="domain" description="CAAX prenyl protease 2/Lysostaphin resistance protein A-like" evidence="2">
    <location>
        <begin position="115"/>
        <end position="218"/>
    </location>
</feature>
<dbReference type="GO" id="GO:0008233">
    <property type="term" value="F:peptidase activity"/>
    <property type="evidence" value="ECO:0007669"/>
    <property type="project" value="UniProtKB-KW"/>
</dbReference>
<gene>
    <name evidence="3" type="ORF">J2Z80_001532</name>
</gene>
<organism evidence="3 4">
    <name type="scientific">Thermoanaerobacterium butyriciformans</name>
    <dbReference type="NCBI Taxonomy" id="1702242"/>
    <lineage>
        <taxon>Bacteria</taxon>
        <taxon>Bacillati</taxon>
        <taxon>Bacillota</taxon>
        <taxon>Clostridia</taxon>
        <taxon>Thermoanaerobacterales</taxon>
        <taxon>Thermoanaerobacteraceae</taxon>
        <taxon>Thermoanaerobacterium</taxon>
    </lineage>
</organism>
<dbReference type="RefSeq" id="WP_209453826.1">
    <property type="nucleotide sequence ID" value="NZ_JAGGLT010000015.1"/>
</dbReference>